<evidence type="ECO:0000313" key="3">
    <source>
        <dbReference type="Proteomes" id="UP000324800"/>
    </source>
</evidence>
<accession>A0A5J4VLD9</accession>
<evidence type="ECO:0000256" key="1">
    <source>
        <dbReference type="SAM" id="MobiDB-lite"/>
    </source>
</evidence>
<comment type="caution">
    <text evidence="2">The sequence shown here is derived from an EMBL/GenBank/DDBJ whole genome shotgun (WGS) entry which is preliminary data.</text>
</comment>
<sequence>MTLSMKLDIEVLIEEEQLEPFLYQMILFDQGGYTNDGGVEETEFRGDRSNPDAFFGEEDKDDEMSISDKFDG</sequence>
<gene>
    <name evidence="2" type="ORF">EZS28_021019</name>
</gene>
<organism evidence="2 3">
    <name type="scientific">Streblomastix strix</name>
    <dbReference type="NCBI Taxonomy" id="222440"/>
    <lineage>
        <taxon>Eukaryota</taxon>
        <taxon>Metamonada</taxon>
        <taxon>Preaxostyla</taxon>
        <taxon>Oxymonadida</taxon>
        <taxon>Streblomastigidae</taxon>
        <taxon>Streblomastix</taxon>
    </lineage>
</organism>
<evidence type="ECO:0000313" key="2">
    <source>
        <dbReference type="EMBL" id="KAA6383457.1"/>
    </source>
</evidence>
<dbReference type="AlphaFoldDB" id="A0A5J4VLD9"/>
<name>A0A5J4VLD9_9EUKA</name>
<reference evidence="2 3" key="1">
    <citation type="submission" date="2019-03" db="EMBL/GenBank/DDBJ databases">
        <title>Single cell metagenomics reveals metabolic interactions within the superorganism composed of flagellate Streblomastix strix and complex community of Bacteroidetes bacteria on its surface.</title>
        <authorList>
            <person name="Treitli S.C."/>
            <person name="Kolisko M."/>
            <person name="Husnik F."/>
            <person name="Keeling P."/>
            <person name="Hampl V."/>
        </authorList>
    </citation>
    <scope>NUCLEOTIDE SEQUENCE [LARGE SCALE GENOMIC DNA]</scope>
    <source>
        <strain evidence="2">ST1C</strain>
    </source>
</reference>
<feature type="compositionally biased region" description="Acidic residues" evidence="1">
    <location>
        <begin position="55"/>
        <end position="65"/>
    </location>
</feature>
<protein>
    <submittedName>
        <fullName evidence="2">Uncharacterized protein</fullName>
    </submittedName>
</protein>
<dbReference type="EMBL" id="SNRW01006236">
    <property type="protein sequence ID" value="KAA6383457.1"/>
    <property type="molecule type" value="Genomic_DNA"/>
</dbReference>
<feature type="region of interest" description="Disordered" evidence="1">
    <location>
        <begin position="37"/>
        <end position="72"/>
    </location>
</feature>
<proteinExistence type="predicted"/>
<dbReference type="Proteomes" id="UP000324800">
    <property type="component" value="Unassembled WGS sequence"/>
</dbReference>